<feature type="region of interest" description="Disordered" evidence="1">
    <location>
        <begin position="34"/>
        <end position="58"/>
    </location>
</feature>
<feature type="compositionally biased region" description="Low complexity" evidence="1">
    <location>
        <begin position="43"/>
        <end position="55"/>
    </location>
</feature>
<name>A0A061QSU5_9CHLO</name>
<dbReference type="EMBL" id="GBEZ01025699">
    <property type="protein sequence ID" value="JAC61421.1"/>
    <property type="molecule type" value="Transcribed_RNA"/>
</dbReference>
<feature type="non-terminal residue" evidence="2">
    <location>
        <position position="1"/>
    </location>
</feature>
<evidence type="ECO:0000313" key="2">
    <source>
        <dbReference type="EMBL" id="JAC61421.1"/>
    </source>
</evidence>
<organism evidence="2">
    <name type="scientific">Tetraselmis sp. GSL018</name>
    <dbReference type="NCBI Taxonomy" id="582737"/>
    <lineage>
        <taxon>Eukaryota</taxon>
        <taxon>Viridiplantae</taxon>
        <taxon>Chlorophyta</taxon>
        <taxon>core chlorophytes</taxon>
        <taxon>Chlorodendrophyceae</taxon>
        <taxon>Chlorodendrales</taxon>
        <taxon>Chlorodendraceae</taxon>
        <taxon>Tetraselmis</taxon>
    </lineage>
</organism>
<protein>
    <submittedName>
        <fullName evidence="2">Uncharacterized protein</fullName>
    </submittedName>
</protein>
<feature type="non-terminal residue" evidence="2">
    <location>
        <position position="86"/>
    </location>
</feature>
<accession>A0A061QSU5</accession>
<reference evidence="2" key="1">
    <citation type="submission" date="2014-05" db="EMBL/GenBank/DDBJ databases">
        <title>The transcriptome of the halophilic microalga Tetraselmis sp. GSL018 isolated from the Great Salt Lake, Utah.</title>
        <authorList>
            <person name="Jinkerson R.E."/>
            <person name="D'Adamo S."/>
            <person name="Posewitz M.C."/>
        </authorList>
    </citation>
    <scope>NUCLEOTIDE SEQUENCE</scope>
    <source>
        <strain evidence="2">GSL018</strain>
    </source>
</reference>
<proteinExistence type="predicted"/>
<dbReference type="AlphaFoldDB" id="A0A061QSU5"/>
<evidence type="ECO:0000256" key="1">
    <source>
        <dbReference type="SAM" id="MobiDB-lite"/>
    </source>
</evidence>
<sequence>GVRVALPRERGEPPNLLWFSLCSPCPSLCGSPCGAASSSPRSLAPTPTDTLADPPRSLGATREMSFFCLCQPFGIGRKEQKPGGRG</sequence>
<gene>
    <name evidence="2" type="ORF">TSPGSL018_26301</name>
</gene>